<gene>
    <name evidence="1" type="ORF">C7455_10540</name>
</gene>
<dbReference type="RefSeq" id="WP_109668286.1">
    <property type="nucleotide sequence ID" value="NZ_QGGW01000005.1"/>
</dbReference>
<evidence type="ECO:0000313" key="1">
    <source>
        <dbReference type="EMBL" id="PWK60057.1"/>
    </source>
</evidence>
<dbReference type="AlphaFoldDB" id="A0A316GGG9"/>
<evidence type="ECO:0000313" key="2">
    <source>
        <dbReference type="Proteomes" id="UP000245708"/>
    </source>
</evidence>
<sequence length="174" mass="19047">MITRQHLKGDAASVAEYSDCEAFRYTLTRVWDDAGPRAAFVMLNPSTATEVQNDPTVERCERRARALGYGAFRVLNIFAYRATDPRVMRAAADPVGPGNDAAILGSLDWAHRVICAWGTHGAHLGRGPQVEAMLRGSDVALWHLGLSKAGHPKHPLYIGYDVQPQPWEPADVGD</sequence>
<evidence type="ECO:0008006" key="3">
    <source>
        <dbReference type="Google" id="ProtNLM"/>
    </source>
</evidence>
<dbReference type="InterPro" id="IPR012441">
    <property type="entry name" value="DUF1643"/>
</dbReference>
<proteinExistence type="predicted"/>
<protein>
    <recommendedName>
        <fullName evidence="3">DUF1643 domain-containing protein</fullName>
    </recommendedName>
</protein>
<accession>A0A316GGG9</accession>
<dbReference type="Proteomes" id="UP000245708">
    <property type="component" value="Unassembled WGS sequence"/>
</dbReference>
<comment type="caution">
    <text evidence="1">The sequence shown here is derived from an EMBL/GenBank/DDBJ whole genome shotgun (WGS) entry which is preliminary data.</text>
</comment>
<dbReference type="EMBL" id="QGGW01000005">
    <property type="protein sequence ID" value="PWK60057.1"/>
    <property type="molecule type" value="Genomic_DNA"/>
</dbReference>
<keyword evidence="2" id="KW-1185">Reference proteome</keyword>
<dbReference type="OrthoDB" id="9807577at2"/>
<organism evidence="1 2">
    <name type="scientific">Roseicyclus mahoneyensis</name>
    <dbReference type="NCBI Taxonomy" id="164332"/>
    <lineage>
        <taxon>Bacteria</taxon>
        <taxon>Pseudomonadati</taxon>
        <taxon>Pseudomonadota</taxon>
        <taxon>Alphaproteobacteria</taxon>
        <taxon>Rhodobacterales</taxon>
        <taxon>Roseobacteraceae</taxon>
        <taxon>Roseicyclus</taxon>
    </lineage>
</organism>
<reference evidence="1 2" key="1">
    <citation type="submission" date="2018-05" db="EMBL/GenBank/DDBJ databases">
        <title>Genomic Encyclopedia of Type Strains, Phase IV (KMG-IV): sequencing the most valuable type-strain genomes for metagenomic binning, comparative biology and taxonomic classification.</title>
        <authorList>
            <person name="Goeker M."/>
        </authorList>
    </citation>
    <scope>NUCLEOTIDE SEQUENCE [LARGE SCALE GENOMIC DNA]</scope>
    <source>
        <strain evidence="1 2">DSM 16097</strain>
    </source>
</reference>
<name>A0A316GGG9_9RHOB</name>
<dbReference type="Pfam" id="PF07799">
    <property type="entry name" value="DUF1643"/>
    <property type="match status" value="1"/>
</dbReference>